<accession>A0ABU5GUH1</accession>
<feature type="chain" id="PRO_5047298508" description="Lipoprotein" evidence="1">
    <location>
        <begin position="25"/>
        <end position="280"/>
    </location>
</feature>
<proteinExistence type="predicted"/>
<dbReference type="Proteomes" id="UP001291309">
    <property type="component" value="Unassembled WGS sequence"/>
</dbReference>
<name>A0ABU5GUH1_9BACT</name>
<evidence type="ECO:0000313" key="3">
    <source>
        <dbReference type="Proteomes" id="UP001291309"/>
    </source>
</evidence>
<evidence type="ECO:0008006" key="4">
    <source>
        <dbReference type="Google" id="ProtNLM"/>
    </source>
</evidence>
<dbReference type="RefSeq" id="WP_321543567.1">
    <property type="nucleotide sequence ID" value="NZ_JAXIVS010000001.1"/>
</dbReference>
<comment type="caution">
    <text evidence="2">The sequence shown here is derived from an EMBL/GenBank/DDBJ whole genome shotgun (WGS) entry which is preliminary data.</text>
</comment>
<dbReference type="PROSITE" id="PS51257">
    <property type="entry name" value="PROKAR_LIPOPROTEIN"/>
    <property type="match status" value="1"/>
</dbReference>
<protein>
    <recommendedName>
        <fullName evidence="4">Lipoprotein</fullName>
    </recommendedName>
</protein>
<sequence>MRAPLLLPVLMLAGCAWEPGAGFAALEATMNAKYAPEGSRERGLGYQQLASSYQIQVTGATMQLERIELIGRAASTGPSRFDPANPPPGYTLCHGGHCHRDDGALIPYEDIEAELSGGGATATPVATLPVGELNLLAPVPRTLGCEPDCELPRTEVTRARWAVTTLRLAGTVRDSLTTPRFPGNRLFQLELATTGTASPVAVLEGDLDVPSDREHAPRVLMHLQLDIPSRIFDEVDWAATTPGADGTVDLGAEANAAARAEILEYLSGVKPTAEVTREDR</sequence>
<gene>
    <name evidence="2" type="ORF">SYV04_00535</name>
</gene>
<evidence type="ECO:0000313" key="2">
    <source>
        <dbReference type="EMBL" id="MDY7224839.1"/>
    </source>
</evidence>
<feature type="signal peptide" evidence="1">
    <location>
        <begin position="1"/>
        <end position="24"/>
    </location>
</feature>
<dbReference type="EMBL" id="JAXIVS010000001">
    <property type="protein sequence ID" value="MDY7224839.1"/>
    <property type="molecule type" value="Genomic_DNA"/>
</dbReference>
<evidence type="ECO:0000256" key="1">
    <source>
        <dbReference type="SAM" id="SignalP"/>
    </source>
</evidence>
<keyword evidence="1" id="KW-0732">Signal</keyword>
<reference evidence="2 3" key="1">
    <citation type="submission" date="2023-12" db="EMBL/GenBank/DDBJ databases">
        <title>the genome sequence of Hyalangium sp. s54d21.</title>
        <authorList>
            <person name="Zhang X."/>
        </authorList>
    </citation>
    <scope>NUCLEOTIDE SEQUENCE [LARGE SCALE GENOMIC DNA]</scope>
    <source>
        <strain evidence="3">s54d21</strain>
    </source>
</reference>
<keyword evidence="3" id="KW-1185">Reference proteome</keyword>
<organism evidence="2 3">
    <name type="scientific">Hyalangium rubrum</name>
    <dbReference type="NCBI Taxonomy" id="3103134"/>
    <lineage>
        <taxon>Bacteria</taxon>
        <taxon>Pseudomonadati</taxon>
        <taxon>Myxococcota</taxon>
        <taxon>Myxococcia</taxon>
        <taxon>Myxococcales</taxon>
        <taxon>Cystobacterineae</taxon>
        <taxon>Archangiaceae</taxon>
        <taxon>Hyalangium</taxon>
    </lineage>
</organism>